<evidence type="ECO:0000313" key="11">
    <source>
        <dbReference type="Proteomes" id="UP000036923"/>
    </source>
</evidence>
<dbReference type="GO" id="GO:0097272">
    <property type="term" value="P:ammonium homeostasis"/>
    <property type="evidence" value="ECO:0007669"/>
    <property type="project" value="TreeGrafter"/>
</dbReference>
<feature type="transmembrane region" description="Helical" evidence="8">
    <location>
        <begin position="106"/>
        <end position="125"/>
    </location>
</feature>
<name>A0A0L6JM02_9FIRM</name>
<dbReference type="RefSeq" id="WP_081927376.1">
    <property type="nucleotide sequence ID" value="NZ_KN050764.1"/>
</dbReference>
<evidence type="ECO:0000256" key="5">
    <source>
        <dbReference type="ARBA" id="ARBA00022989"/>
    </source>
</evidence>
<keyword evidence="3 8" id="KW-0813">Transport</keyword>
<evidence type="ECO:0000256" key="8">
    <source>
        <dbReference type="RuleBase" id="RU362002"/>
    </source>
</evidence>
<feature type="transmembrane region" description="Helical" evidence="8">
    <location>
        <begin position="368"/>
        <end position="388"/>
    </location>
</feature>
<dbReference type="InterPro" id="IPR029020">
    <property type="entry name" value="Ammonium/urea_transptr"/>
</dbReference>
<evidence type="ECO:0000256" key="6">
    <source>
        <dbReference type="ARBA" id="ARBA00023136"/>
    </source>
</evidence>
<feature type="transmembrane region" description="Helical" evidence="8">
    <location>
        <begin position="52"/>
        <end position="74"/>
    </location>
</feature>
<comment type="caution">
    <text evidence="10">The sequence shown here is derived from an EMBL/GenBank/DDBJ whole genome shotgun (WGS) entry which is preliminary data.</text>
</comment>
<feature type="transmembrane region" description="Helical" evidence="8">
    <location>
        <begin position="328"/>
        <end position="348"/>
    </location>
</feature>
<dbReference type="OrthoDB" id="9814202at2"/>
<sequence length="454" mass="47593">MNDLNLQILGGGINTVWVLLCAALVFFMEAGFAMLEAGFIRAKNSLNIIMKVFIDCCSGLLGYWVLGFALMYGLDKFGIIGTTGFFATGDMSNLPFLRNLGLPVEVYWMFQAAFAVAVATIVSGAVSERMKFLPYMFFSFIATAVIYPVAGHMIWNPEGLFAKMGMLDFAGSAAVHSVGGWASLAAVIVLGPRIGKYKKDGSINVIPGHSLPLAALGAFILWFGWFGFNPGSALTGLDGSISHIVVTTNLAAAAGGFVSAIFTLIRYGKVDASMTMNGALAGLVSITAGCAFVNLPSAVIIGAIAGVLVVVAVEFFDKIHADDPVGAIAVHGVCGSFGTIAVGLFASIGTSKGLFFGGGLKLLGVQALGLLTVSAWAFFSTFMVFKVLKAISGIRVSKEDEVEGLDISEHGVRAYAQTAMDDSLVLEDLGNNITASQKTKSGIKASQANIEYIT</sequence>
<evidence type="ECO:0000256" key="4">
    <source>
        <dbReference type="ARBA" id="ARBA00022692"/>
    </source>
</evidence>
<keyword evidence="11" id="KW-1185">Reference proteome</keyword>
<feature type="transmembrane region" description="Helical" evidence="8">
    <location>
        <begin position="132"/>
        <end position="150"/>
    </location>
</feature>
<feature type="transmembrane region" description="Helical" evidence="8">
    <location>
        <begin position="16"/>
        <end position="40"/>
    </location>
</feature>
<feature type="transmembrane region" description="Helical" evidence="8">
    <location>
        <begin position="211"/>
        <end position="228"/>
    </location>
</feature>
<dbReference type="EMBL" id="LGTC01000001">
    <property type="protein sequence ID" value="KNY26799.1"/>
    <property type="molecule type" value="Genomic_DNA"/>
</dbReference>
<dbReference type="InterPro" id="IPR024041">
    <property type="entry name" value="NH4_transpt_AmtB-like_dom"/>
</dbReference>
<feature type="transmembrane region" description="Helical" evidence="8">
    <location>
        <begin position="277"/>
        <end position="294"/>
    </location>
</feature>
<proteinExistence type="inferred from homology"/>
<dbReference type="eggNOG" id="COG0004">
    <property type="taxonomic scope" value="Bacteria"/>
</dbReference>
<evidence type="ECO:0000256" key="1">
    <source>
        <dbReference type="ARBA" id="ARBA00004141"/>
    </source>
</evidence>
<evidence type="ECO:0000259" key="9">
    <source>
        <dbReference type="Pfam" id="PF00909"/>
    </source>
</evidence>
<gene>
    <name evidence="10" type="ORF">Bccel_2064</name>
</gene>
<dbReference type="SUPFAM" id="SSF111352">
    <property type="entry name" value="Ammonium transporter"/>
    <property type="match status" value="1"/>
</dbReference>
<dbReference type="PATRIC" id="fig|398512.5.peg.2150"/>
<dbReference type="STRING" id="398512.Bccel_2064"/>
<dbReference type="NCBIfam" id="TIGR00836">
    <property type="entry name" value="amt"/>
    <property type="match status" value="1"/>
</dbReference>
<dbReference type="Gene3D" id="1.10.3430.10">
    <property type="entry name" value="Ammonium transporter AmtB like domains"/>
    <property type="match status" value="1"/>
</dbReference>
<dbReference type="Proteomes" id="UP000036923">
    <property type="component" value="Unassembled WGS sequence"/>
</dbReference>
<dbReference type="GO" id="GO:0008519">
    <property type="term" value="F:ammonium channel activity"/>
    <property type="evidence" value="ECO:0007669"/>
    <property type="project" value="InterPro"/>
</dbReference>
<comment type="subcellular location">
    <subcellularLocation>
        <location evidence="8">Cell membrane</location>
        <topology evidence="8">Multi-pass membrane protein</topology>
    </subcellularLocation>
    <subcellularLocation>
        <location evidence="1">Membrane</location>
        <topology evidence="1">Multi-pass membrane protein</topology>
    </subcellularLocation>
</comment>
<accession>A0A0L6JM02</accession>
<dbReference type="InterPro" id="IPR001905">
    <property type="entry name" value="Ammonium_transpt"/>
</dbReference>
<dbReference type="GO" id="GO:0005886">
    <property type="term" value="C:plasma membrane"/>
    <property type="evidence" value="ECO:0007669"/>
    <property type="project" value="UniProtKB-SubCell"/>
</dbReference>
<keyword evidence="5 8" id="KW-1133">Transmembrane helix</keyword>
<keyword evidence="6 8" id="KW-0472">Membrane</keyword>
<evidence type="ECO:0000256" key="2">
    <source>
        <dbReference type="ARBA" id="ARBA00005887"/>
    </source>
</evidence>
<dbReference type="FunFam" id="1.10.3430.10:FF:000008">
    <property type="entry name" value="Ammonium transporter"/>
    <property type="match status" value="1"/>
</dbReference>
<reference evidence="11" key="1">
    <citation type="submission" date="2015-07" db="EMBL/GenBank/DDBJ databases">
        <title>Near-Complete Genome Sequence of the Cellulolytic Bacterium Bacteroides (Pseudobacteroides) cellulosolvens ATCC 35603.</title>
        <authorList>
            <person name="Dassa B."/>
            <person name="Utturkar S.M."/>
            <person name="Klingeman D.M."/>
            <person name="Hurt R.A."/>
            <person name="Keller M."/>
            <person name="Xu J."/>
            <person name="Reddy Y.H.K."/>
            <person name="Borovok I."/>
            <person name="Grinberg I.R."/>
            <person name="Lamed R."/>
            <person name="Zhivin O."/>
            <person name="Bayer E.A."/>
            <person name="Brown S.D."/>
        </authorList>
    </citation>
    <scope>NUCLEOTIDE SEQUENCE [LARGE SCALE GENOMIC DNA]</scope>
    <source>
        <strain evidence="11">DSM 2933</strain>
    </source>
</reference>
<evidence type="ECO:0000256" key="3">
    <source>
        <dbReference type="ARBA" id="ARBA00022448"/>
    </source>
</evidence>
<dbReference type="PANTHER" id="PTHR11730:SF89">
    <property type="entry name" value="AMMONIUM TRANSPORTER SLL0108-RELATED"/>
    <property type="match status" value="1"/>
</dbReference>
<feature type="domain" description="Ammonium transporter AmtB-like" evidence="9">
    <location>
        <begin position="16"/>
        <end position="415"/>
    </location>
</feature>
<comment type="similarity">
    <text evidence="2 8">Belongs to the ammonia transporter channel (TC 1.A.11.2) family.</text>
</comment>
<protein>
    <recommendedName>
        <fullName evidence="8">Ammonium transporter</fullName>
    </recommendedName>
</protein>
<feature type="transmembrane region" description="Helical" evidence="8">
    <location>
        <begin position="240"/>
        <end position="265"/>
    </location>
</feature>
<keyword evidence="4 8" id="KW-0812">Transmembrane</keyword>
<keyword evidence="7 8" id="KW-0924">Ammonia transport</keyword>
<dbReference type="Pfam" id="PF00909">
    <property type="entry name" value="Ammonium_transp"/>
    <property type="match status" value="1"/>
</dbReference>
<evidence type="ECO:0000256" key="7">
    <source>
        <dbReference type="ARBA" id="ARBA00023177"/>
    </source>
</evidence>
<dbReference type="PROSITE" id="PS01219">
    <property type="entry name" value="AMMONIUM_TRANSP"/>
    <property type="match status" value="1"/>
</dbReference>
<feature type="transmembrane region" description="Helical" evidence="8">
    <location>
        <begin position="170"/>
        <end position="190"/>
    </location>
</feature>
<organism evidence="10 11">
    <name type="scientific">Pseudobacteroides cellulosolvens ATCC 35603 = DSM 2933</name>
    <dbReference type="NCBI Taxonomy" id="398512"/>
    <lineage>
        <taxon>Bacteria</taxon>
        <taxon>Bacillati</taxon>
        <taxon>Bacillota</taxon>
        <taxon>Clostridia</taxon>
        <taxon>Eubacteriales</taxon>
        <taxon>Oscillospiraceae</taxon>
        <taxon>Pseudobacteroides</taxon>
    </lineage>
</organism>
<dbReference type="InterPro" id="IPR018047">
    <property type="entry name" value="Ammonium_transpt_CS"/>
</dbReference>
<dbReference type="PANTHER" id="PTHR11730">
    <property type="entry name" value="AMMONIUM TRANSPORTER"/>
    <property type="match status" value="1"/>
</dbReference>
<dbReference type="AlphaFoldDB" id="A0A0L6JM02"/>
<evidence type="ECO:0000313" key="10">
    <source>
        <dbReference type="EMBL" id="KNY26799.1"/>
    </source>
</evidence>